<keyword evidence="3" id="KW-1185">Reference proteome</keyword>
<evidence type="ECO:0000313" key="3">
    <source>
        <dbReference type="Proteomes" id="UP000595437"/>
    </source>
</evidence>
<evidence type="ECO:0000256" key="1">
    <source>
        <dbReference type="SAM" id="MobiDB-lite"/>
    </source>
</evidence>
<feature type="compositionally biased region" description="Basic residues" evidence="1">
    <location>
        <begin position="17"/>
        <end position="26"/>
    </location>
</feature>
<reference evidence="3" key="1">
    <citation type="submission" date="2021-01" db="EMBL/GenBank/DDBJ databases">
        <title>Caligus Genome Assembly.</title>
        <authorList>
            <person name="Gallardo-Escarate C."/>
        </authorList>
    </citation>
    <scope>NUCLEOTIDE SEQUENCE [LARGE SCALE GENOMIC DNA]</scope>
</reference>
<dbReference type="EMBL" id="CP045900">
    <property type="protein sequence ID" value="QQP42363.1"/>
    <property type="molecule type" value="Genomic_DNA"/>
</dbReference>
<feature type="region of interest" description="Disordered" evidence="1">
    <location>
        <begin position="1"/>
        <end position="26"/>
    </location>
</feature>
<feature type="compositionally biased region" description="Polar residues" evidence="1">
    <location>
        <begin position="1"/>
        <end position="12"/>
    </location>
</feature>
<sequence length="60" mass="6897">MPQNNKQSQMNSWIPAHKQKKGRERRVKASGLLEVVDDEGKPLRVGWENNTGDEVKRVLI</sequence>
<accession>A0A7T8H2R5</accession>
<name>A0A7T8H2R5_CALRO</name>
<organism evidence="2 3">
    <name type="scientific">Caligus rogercresseyi</name>
    <name type="common">Sea louse</name>
    <dbReference type="NCBI Taxonomy" id="217165"/>
    <lineage>
        <taxon>Eukaryota</taxon>
        <taxon>Metazoa</taxon>
        <taxon>Ecdysozoa</taxon>
        <taxon>Arthropoda</taxon>
        <taxon>Crustacea</taxon>
        <taxon>Multicrustacea</taxon>
        <taxon>Hexanauplia</taxon>
        <taxon>Copepoda</taxon>
        <taxon>Siphonostomatoida</taxon>
        <taxon>Caligidae</taxon>
        <taxon>Caligus</taxon>
    </lineage>
</organism>
<dbReference type="Proteomes" id="UP000595437">
    <property type="component" value="Chromosome 11"/>
</dbReference>
<proteinExistence type="predicted"/>
<gene>
    <name evidence="2" type="ORF">FKW44_016999</name>
</gene>
<protein>
    <submittedName>
        <fullName evidence="2">Uncharacterized protein</fullName>
    </submittedName>
</protein>
<evidence type="ECO:0000313" key="2">
    <source>
        <dbReference type="EMBL" id="QQP42363.1"/>
    </source>
</evidence>
<dbReference type="AlphaFoldDB" id="A0A7T8H2R5"/>